<proteinExistence type="predicted"/>
<dbReference type="AlphaFoldDB" id="E9H364"/>
<evidence type="ECO:0000256" key="1">
    <source>
        <dbReference type="SAM" id="MobiDB-lite"/>
    </source>
</evidence>
<dbReference type="HOGENOM" id="CLU_2981184_0_0_1"/>
<sequence>MRPDQTFDKASRHARRSSQEWSGGICPEASKSKTWRSRTSGREDMTEAPKRGQGGKVA</sequence>
<dbReference type="Proteomes" id="UP000000305">
    <property type="component" value="Unassembled WGS sequence"/>
</dbReference>
<protein>
    <submittedName>
        <fullName evidence="2">Uncharacterized protein</fullName>
    </submittedName>
</protein>
<reference evidence="2 3" key="1">
    <citation type="journal article" date="2011" name="Science">
        <title>The ecoresponsive genome of Daphnia pulex.</title>
        <authorList>
            <person name="Colbourne J.K."/>
            <person name="Pfrender M.E."/>
            <person name="Gilbert D."/>
            <person name="Thomas W.K."/>
            <person name="Tucker A."/>
            <person name="Oakley T.H."/>
            <person name="Tokishita S."/>
            <person name="Aerts A."/>
            <person name="Arnold G.J."/>
            <person name="Basu M.K."/>
            <person name="Bauer D.J."/>
            <person name="Caceres C.E."/>
            <person name="Carmel L."/>
            <person name="Casola C."/>
            <person name="Choi J.H."/>
            <person name="Detter J.C."/>
            <person name="Dong Q."/>
            <person name="Dusheyko S."/>
            <person name="Eads B.D."/>
            <person name="Frohlich T."/>
            <person name="Geiler-Samerotte K.A."/>
            <person name="Gerlach D."/>
            <person name="Hatcher P."/>
            <person name="Jogdeo S."/>
            <person name="Krijgsveld J."/>
            <person name="Kriventseva E.V."/>
            <person name="Kultz D."/>
            <person name="Laforsch C."/>
            <person name="Lindquist E."/>
            <person name="Lopez J."/>
            <person name="Manak J.R."/>
            <person name="Muller J."/>
            <person name="Pangilinan J."/>
            <person name="Patwardhan R.P."/>
            <person name="Pitluck S."/>
            <person name="Pritham E.J."/>
            <person name="Rechtsteiner A."/>
            <person name="Rho M."/>
            <person name="Rogozin I.B."/>
            <person name="Sakarya O."/>
            <person name="Salamov A."/>
            <person name="Schaack S."/>
            <person name="Shapiro H."/>
            <person name="Shiga Y."/>
            <person name="Skalitzky C."/>
            <person name="Smith Z."/>
            <person name="Souvorov A."/>
            <person name="Sung W."/>
            <person name="Tang Z."/>
            <person name="Tsuchiya D."/>
            <person name="Tu H."/>
            <person name="Vos H."/>
            <person name="Wang M."/>
            <person name="Wolf Y.I."/>
            <person name="Yamagata H."/>
            <person name="Yamada T."/>
            <person name="Ye Y."/>
            <person name="Shaw J.R."/>
            <person name="Andrews J."/>
            <person name="Crease T.J."/>
            <person name="Tang H."/>
            <person name="Lucas S.M."/>
            <person name="Robertson H.M."/>
            <person name="Bork P."/>
            <person name="Koonin E.V."/>
            <person name="Zdobnov E.M."/>
            <person name="Grigoriev I.V."/>
            <person name="Lynch M."/>
            <person name="Boore J.L."/>
        </authorList>
    </citation>
    <scope>NUCLEOTIDE SEQUENCE [LARGE SCALE GENOMIC DNA]</scope>
</reference>
<organism evidence="2 3">
    <name type="scientific">Daphnia pulex</name>
    <name type="common">Water flea</name>
    <dbReference type="NCBI Taxonomy" id="6669"/>
    <lineage>
        <taxon>Eukaryota</taxon>
        <taxon>Metazoa</taxon>
        <taxon>Ecdysozoa</taxon>
        <taxon>Arthropoda</taxon>
        <taxon>Crustacea</taxon>
        <taxon>Branchiopoda</taxon>
        <taxon>Diplostraca</taxon>
        <taxon>Cladocera</taxon>
        <taxon>Anomopoda</taxon>
        <taxon>Daphniidae</taxon>
        <taxon>Daphnia</taxon>
    </lineage>
</organism>
<gene>
    <name evidence="2" type="ORF">DAPPUDRAFT_252643</name>
</gene>
<dbReference type="InParanoid" id="E9H364"/>
<feature type="compositionally biased region" description="Basic and acidic residues" evidence="1">
    <location>
        <begin position="40"/>
        <end position="50"/>
    </location>
</feature>
<feature type="region of interest" description="Disordered" evidence="1">
    <location>
        <begin position="1"/>
        <end position="58"/>
    </location>
</feature>
<evidence type="ECO:0000313" key="2">
    <source>
        <dbReference type="EMBL" id="EFX73702.1"/>
    </source>
</evidence>
<keyword evidence="3" id="KW-1185">Reference proteome</keyword>
<feature type="compositionally biased region" description="Basic and acidic residues" evidence="1">
    <location>
        <begin position="1"/>
        <end position="11"/>
    </location>
</feature>
<accession>E9H364</accession>
<name>E9H364_DAPPU</name>
<dbReference type="KEGG" id="dpx:DAPPUDRAFT_252643"/>
<evidence type="ECO:0000313" key="3">
    <source>
        <dbReference type="Proteomes" id="UP000000305"/>
    </source>
</evidence>
<dbReference type="EMBL" id="GL732588">
    <property type="protein sequence ID" value="EFX73702.1"/>
    <property type="molecule type" value="Genomic_DNA"/>
</dbReference>